<evidence type="ECO:0000313" key="1">
    <source>
        <dbReference type="EMBL" id="CAH1781856.1"/>
    </source>
</evidence>
<dbReference type="Proteomes" id="UP000749559">
    <property type="component" value="Unassembled WGS sequence"/>
</dbReference>
<comment type="caution">
    <text evidence="1">The sequence shown here is derived from an EMBL/GenBank/DDBJ whole genome shotgun (WGS) entry which is preliminary data.</text>
</comment>
<dbReference type="AlphaFoldDB" id="A0A8J1YBI4"/>
<dbReference type="Pfam" id="PF25992">
    <property type="entry name" value="Ig_TM7SF3_N"/>
    <property type="match status" value="1"/>
</dbReference>
<feature type="non-terminal residue" evidence="1">
    <location>
        <position position="106"/>
    </location>
</feature>
<proteinExistence type="predicted"/>
<reference evidence="1" key="1">
    <citation type="submission" date="2022-03" db="EMBL/GenBank/DDBJ databases">
        <authorList>
            <person name="Martin C."/>
        </authorList>
    </citation>
    <scope>NUCLEOTIDE SEQUENCE</scope>
</reference>
<evidence type="ECO:0000313" key="2">
    <source>
        <dbReference type="Proteomes" id="UP000749559"/>
    </source>
</evidence>
<protein>
    <submittedName>
        <fullName evidence="1">Uncharacterized protein</fullName>
    </submittedName>
</protein>
<gene>
    <name evidence="1" type="ORF">OFUS_LOCUS8367</name>
</gene>
<organism evidence="1 2">
    <name type="scientific">Owenia fusiformis</name>
    <name type="common">Polychaete worm</name>
    <dbReference type="NCBI Taxonomy" id="6347"/>
    <lineage>
        <taxon>Eukaryota</taxon>
        <taxon>Metazoa</taxon>
        <taxon>Spiralia</taxon>
        <taxon>Lophotrochozoa</taxon>
        <taxon>Annelida</taxon>
        <taxon>Polychaeta</taxon>
        <taxon>Sedentaria</taxon>
        <taxon>Canalipalpata</taxon>
        <taxon>Sabellida</taxon>
        <taxon>Oweniida</taxon>
        <taxon>Oweniidae</taxon>
        <taxon>Owenia</taxon>
    </lineage>
</organism>
<name>A0A8J1YBI4_OWEFU</name>
<accession>A0A8J1YBI4</accession>
<sequence>MPFIVQFVTLIALLICDKSSGFINKEIFLTLGESVTVELEANLTYHAVVNNITEKYTYTILQSHSFNSIVSVSLVEELSYDQTKTGRNVGVLKLLLQGEDRAEFWV</sequence>
<dbReference type="EMBL" id="CAIIXF020000004">
    <property type="protein sequence ID" value="CAH1781856.1"/>
    <property type="molecule type" value="Genomic_DNA"/>
</dbReference>
<keyword evidence="2" id="KW-1185">Reference proteome</keyword>